<feature type="region of interest" description="Disordered" evidence="1">
    <location>
        <begin position="1"/>
        <end position="21"/>
    </location>
</feature>
<organism evidence="2 3">
    <name type="scientific">Eoetvoesiella caeni</name>
    <dbReference type="NCBI Taxonomy" id="645616"/>
    <lineage>
        <taxon>Bacteria</taxon>
        <taxon>Pseudomonadati</taxon>
        <taxon>Pseudomonadota</taxon>
        <taxon>Betaproteobacteria</taxon>
        <taxon>Burkholderiales</taxon>
        <taxon>Alcaligenaceae</taxon>
        <taxon>Eoetvoesiella</taxon>
    </lineage>
</organism>
<evidence type="ECO:0000313" key="2">
    <source>
        <dbReference type="EMBL" id="RBP39316.1"/>
    </source>
</evidence>
<protein>
    <submittedName>
        <fullName evidence="2">Uncharacterized protein</fullName>
    </submittedName>
</protein>
<keyword evidence="3" id="KW-1185">Reference proteome</keyword>
<reference evidence="2 3" key="1">
    <citation type="submission" date="2018-06" db="EMBL/GenBank/DDBJ databases">
        <title>Genomic Encyclopedia of Type Strains, Phase IV (KMG-IV): sequencing the most valuable type-strain genomes for metagenomic binning, comparative biology and taxonomic classification.</title>
        <authorList>
            <person name="Goeker M."/>
        </authorList>
    </citation>
    <scope>NUCLEOTIDE SEQUENCE [LARGE SCALE GENOMIC DNA]</scope>
    <source>
        <strain evidence="2 3">DSM 25520</strain>
    </source>
</reference>
<evidence type="ECO:0000256" key="1">
    <source>
        <dbReference type="SAM" id="MobiDB-lite"/>
    </source>
</evidence>
<dbReference type="Proteomes" id="UP000253628">
    <property type="component" value="Unassembled WGS sequence"/>
</dbReference>
<name>A0A366HDG8_9BURK</name>
<dbReference type="AlphaFoldDB" id="A0A366HDG8"/>
<accession>A0A366HDG8</accession>
<evidence type="ECO:0000313" key="3">
    <source>
        <dbReference type="Proteomes" id="UP000253628"/>
    </source>
</evidence>
<gene>
    <name evidence="2" type="ORF">DFR37_105108</name>
</gene>
<dbReference type="EMBL" id="QNRQ01000005">
    <property type="protein sequence ID" value="RBP39316.1"/>
    <property type="molecule type" value="Genomic_DNA"/>
</dbReference>
<sequence>MGHIQHRQPEPPITPPELPHGIHTSAESIYKQTLNAETRNAIVLVRQILVTGQGHLQSVDSQGRYVNYDAGDLWDVLTENEESADLRIFAGLALSPDSAFLRTLCDQFLGTRIAPFIKAHAELMAAQAERVYLVQEGY</sequence>
<comment type="caution">
    <text evidence="2">The sequence shown here is derived from an EMBL/GenBank/DDBJ whole genome shotgun (WGS) entry which is preliminary data.</text>
</comment>
<proteinExistence type="predicted"/>
<dbReference type="RefSeq" id="WP_113933283.1">
    <property type="nucleotide sequence ID" value="NZ_JACCEU010000003.1"/>
</dbReference>